<sequence length="411" mass="46483">MDSVNLLFTFLALIVSVQCKLIGDHVCQKEIIVPKEQAKWELRNRTMRSYKWCINVPPRCSYYYNKIVSERVTVIVNITESTEDCCEGFQQKDDYCVSQCPQCLNGLCLRGTCVCQIGWNGPKCDNQITSTEATSTAKQSPTTSIEDLIEGSGSSTQKSQEKPYIPVTQSEEELSESKEDPILIESLQSTTQREYLSSSPSTSTTTWKSINVLTKPVIHAKEENTILKEHLSRTEDEFLENSRQSSRESGNIQLEDAKSDDKGLIYSVCAVSLVTFFVLVAAVTLYAMKSSKWKSMQKKQSENKEVNGVFHVSSLPESPMFDNPTYLSSTQNHNLEIQDFKVVFHKPLRAQSLDCRSYFYDHPPSKSSTFRALSTEVDSRFKHYNSEPVYAEIPNGNESNVLYMNTSSTKL</sequence>
<keyword evidence="5" id="KW-1185">Reference proteome</keyword>
<keyword evidence="2" id="KW-0472">Membrane</keyword>
<keyword evidence="2" id="KW-1133">Transmembrane helix</keyword>
<evidence type="ECO:0000313" key="5">
    <source>
        <dbReference type="Proteomes" id="UP001566132"/>
    </source>
</evidence>
<organism evidence="4 5">
    <name type="scientific">Hypothenemus hampei</name>
    <name type="common">Coffee berry borer</name>
    <dbReference type="NCBI Taxonomy" id="57062"/>
    <lineage>
        <taxon>Eukaryota</taxon>
        <taxon>Metazoa</taxon>
        <taxon>Ecdysozoa</taxon>
        <taxon>Arthropoda</taxon>
        <taxon>Hexapoda</taxon>
        <taxon>Insecta</taxon>
        <taxon>Pterygota</taxon>
        <taxon>Neoptera</taxon>
        <taxon>Endopterygota</taxon>
        <taxon>Coleoptera</taxon>
        <taxon>Polyphaga</taxon>
        <taxon>Cucujiformia</taxon>
        <taxon>Curculionidae</taxon>
        <taxon>Scolytinae</taxon>
        <taxon>Hypothenemus</taxon>
    </lineage>
</organism>
<accession>A0ABD1EAP1</accession>
<dbReference type="EMBL" id="JBDJPC010000009">
    <property type="protein sequence ID" value="KAL1491739.1"/>
    <property type="molecule type" value="Genomic_DNA"/>
</dbReference>
<keyword evidence="3" id="KW-0732">Signal</keyword>
<feature type="chain" id="PRO_5044752346" description="EMI domain-containing protein" evidence="3">
    <location>
        <begin position="20"/>
        <end position="411"/>
    </location>
</feature>
<protein>
    <recommendedName>
        <fullName evidence="6">EMI domain-containing protein</fullName>
    </recommendedName>
</protein>
<name>A0ABD1EAP1_HYPHA</name>
<evidence type="ECO:0000256" key="1">
    <source>
        <dbReference type="SAM" id="MobiDB-lite"/>
    </source>
</evidence>
<feature type="compositionally biased region" description="Polar residues" evidence="1">
    <location>
        <begin position="131"/>
        <end position="145"/>
    </location>
</feature>
<dbReference type="Proteomes" id="UP001566132">
    <property type="component" value="Unassembled WGS sequence"/>
</dbReference>
<feature type="signal peptide" evidence="3">
    <location>
        <begin position="1"/>
        <end position="19"/>
    </location>
</feature>
<evidence type="ECO:0000256" key="2">
    <source>
        <dbReference type="SAM" id="Phobius"/>
    </source>
</evidence>
<feature type="transmembrane region" description="Helical" evidence="2">
    <location>
        <begin position="264"/>
        <end position="288"/>
    </location>
</feature>
<evidence type="ECO:0000256" key="3">
    <source>
        <dbReference type="SAM" id="SignalP"/>
    </source>
</evidence>
<proteinExistence type="predicted"/>
<reference evidence="4 5" key="1">
    <citation type="submission" date="2024-05" db="EMBL/GenBank/DDBJ databases">
        <title>Genetic variation in Jamaican populations of the coffee berry borer (Hypothenemus hampei).</title>
        <authorList>
            <person name="Errbii M."/>
            <person name="Myrie A."/>
        </authorList>
    </citation>
    <scope>NUCLEOTIDE SEQUENCE [LARGE SCALE GENOMIC DNA]</scope>
    <source>
        <strain evidence="4">JA-Hopewell-2020-01-JO</strain>
        <tissue evidence="4">Whole body</tissue>
    </source>
</reference>
<dbReference type="AlphaFoldDB" id="A0ABD1EAP1"/>
<evidence type="ECO:0008006" key="6">
    <source>
        <dbReference type="Google" id="ProtNLM"/>
    </source>
</evidence>
<comment type="caution">
    <text evidence="4">The sequence shown here is derived from an EMBL/GenBank/DDBJ whole genome shotgun (WGS) entry which is preliminary data.</text>
</comment>
<keyword evidence="2" id="KW-0812">Transmembrane</keyword>
<gene>
    <name evidence="4" type="ORF">ABEB36_012290</name>
</gene>
<evidence type="ECO:0000313" key="4">
    <source>
        <dbReference type="EMBL" id="KAL1491739.1"/>
    </source>
</evidence>
<feature type="region of interest" description="Disordered" evidence="1">
    <location>
        <begin position="131"/>
        <end position="178"/>
    </location>
</feature>